<organism evidence="2">
    <name type="scientific">marine sediment metagenome</name>
    <dbReference type="NCBI Taxonomy" id="412755"/>
    <lineage>
        <taxon>unclassified sequences</taxon>
        <taxon>metagenomes</taxon>
        <taxon>ecological metagenomes</taxon>
    </lineage>
</organism>
<protein>
    <submittedName>
        <fullName evidence="2">Uncharacterized protein</fullName>
    </submittedName>
</protein>
<proteinExistence type="predicted"/>
<keyword evidence="1" id="KW-0812">Transmembrane</keyword>
<keyword evidence="1" id="KW-1133">Transmembrane helix</keyword>
<evidence type="ECO:0000313" key="2">
    <source>
        <dbReference type="EMBL" id="KKN73319.1"/>
    </source>
</evidence>
<reference evidence="2" key="1">
    <citation type="journal article" date="2015" name="Nature">
        <title>Complex archaea that bridge the gap between prokaryotes and eukaryotes.</title>
        <authorList>
            <person name="Spang A."/>
            <person name="Saw J.H."/>
            <person name="Jorgensen S.L."/>
            <person name="Zaremba-Niedzwiedzka K."/>
            <person name="Martijn J."/>
            <person name="Lind A.E."/>
            <person name="van Eijk R."/>
            <person name="Schleper C."/>
            <person name="Guy L."/>
            <person name="Ettema T.J."/>
        </authorList>
    </citation>
    <scope>NUCLEOTIDE SEQUENCE</scope>
</reference>
<keyword evidence="1" id="KW-0472">Membrane</keyword>
<evidence type="ECO:0000256" key="1">
    <source>
        <dbReference type="SAM" id="Phobius"/>
    </source>
</evidence>
<feature type="transmembrane region" description="Helical" evidence="1">
    <location>
        <begin position="12"/>
        <end position="32"/>
    </location>
</feature>
<comment type="caution">
    <text evidence="2">The sequence shown here is derived from an EMBL/GenBank/DDBJ whole genome shotgun (WGS) entry which is preliminary data.</text>
</comment>
<gene>
    <name evidence="2" type="ORF">LCGC14_0402150</name>
</gene>
<sequence>MATPQEQIKRMTIIRHIIYALVAAAVVLPYIVKMDMPFSASKWSKKMYEAIDKLEPGSRVLLSFDYDPAAEAELYPMSMALLRHCFKKDLIPIVMTHWPDGVGMCKKACEEAAAESPKLWGKEKISGRDFALLGFRVGGADLILNMGENLKGAFTKDFYDEPTAGMAALEGVDSLRDIDMAVDLAAGIHVQVWIAYGHDRFDFPLGAGTTAVIAPKLYPFLQTDQLVGFLGGLRGAADYELMLEQSGKATQGMQAQSVTHVLLIVMIVVANARFIVNRLRGKQEA</sequence>
<name>A0A0F9T261_9ZZZZ</name>
<accession>A0A0F9T261</accession>
<feature type="transmembrane region" description="Helical" evidence="1">
    <location>
        <begin position="258"/>
        <end position="276"/>
    </location>
</feature>
<dbReference type="AlphaFoldDB" id="A0A0F9T261"/>
<dbReference type="EMBL" id="LAZR01000346">
    <property type="protein sequence ID" value="KKN73319.1"/>
    <property type="molecule type" value="Genomic_DNA"/>
</dbReference>